<organism evidence="2 3">
    <name type="scientific">Lophium mytilinum</name>
    <dbReference type="NCBI Taxonomy" id="390894"/>
    <lineage>
        <taxon>Eukaryota</taxon>
        <taxon>Fungi</taxon>
        <taxon>Dikarya</taxon>
        <taxon>Ascomycota</taxon>
        <taxon>Pezizomycotina</taxon>
        <taxon>Dothideomycetes</taxon>
        <taxon>Pleosporomycetidae</taxon>
        <taxon>Mytilinidiales</taxon>
        <taxon>Mytilinidiaceae</taxon>
        <taxon>Lophium</taxon>
    </lineage>
</organism>
<dbReference type="EMBL" id="MU004190">
    <property type="protein sequence ID" value="KAF2494788.1"/>
    <property type="molecule type" value="Genomic_DNA"/>
</dbReference>
<dbReference type="Proteomes" id="UP000799750">
    <property type="component" value="Unassembled WGS sequence"/>
</dbReference>
<sequence length="209" mass="22858">MPNGFTFGPNGFTLGPNGFTLTTAYTETVRGITDTQARPLMSNRFTPTAAHTEIVRGTDNTQAHPPMRNRFTPTTTHTNIVRSQTSAADTRLEHVNQFEGLVTGATHAPPRLLSEIPPASHFLHQTGLRHGPDIPAQLENSVPSEAVVKAEADVKPSIHSLLSRNEGLLDLEIEEAEARARVAELKLRKRRLQEGMKTGTSATNPWVLN</sequence>
<evidence type="ECO:0000313" key="3">
    <source>
        <dbReference type="Proteomes" id="UP000799750"/>
    </source>
</evidence>
<proteinExistence type="predicted"/>
<reference evidence="2" key="1">
    <citation type="journal article" date="2020" name="Stud. Mycol.">
        <title>101 Dothideomycetes genomes: a test case for predicting lifestyles and emergence of pathogens.</title>
        <authorList>
            <person name="Haridas S."/>
            <person name="Albert R."/>
            <person name="Binder M."/>
            <person name="Bloem J."/>
            <person name="Labutti K."/>
            <person name="Salamov A."/>
            <person name="Andreopoulos B."/>
            <person name="Baker S."/>
            <person name="Barry K."/>
            <person name="Bills G."/>
            <person name="Bluhm B."/>
            <person name="Cannon C."/>
            <person name="Castanera R."/>
            <person name="Culley D."/>
            <person name="Daum C."/>
            <person name="Ezra D."/>
            <person name="Gonzalez J."/>
            <person name="Henrissat B."/>
            <person name="Kuo A."/>
            <person name="Liang C."/>
            <person name="Lipzen A."/>
            <person name="Lutzoni F."/>
            <person name="Magnuson J."/>
            <person name="Mondo S."/>
            <person name="Nolan M."/>
            <person name="Ohm R."/>
            <person name="Pangilinan J."/>
            <person name="Park H.-J."/>
            <person name="Ramirez L."/>
            <person name="Alfaro M."/>
            <person name="Sun H."/>
            <person name="Tritt A."/>
            <person name="Yoshinaga Y."/>
            <person name="Zwiers L.-H."/>
            <person name="Turgeon B."/>
            <person name="Goodwin S."/>
            <person name="Spatafora J."/>
            <person name="Crous P."/>
            <person name="Grigoriev I."/>
        </authorList>
    </citation>
    <scope>NUCLEOTIDE SEQUENCE</scope>
    <source>
        <strain evidence="2">CBS 269.34</strain>
    </source>
</reference>
<keyword evidence="3" id="KW-1185">Reference proteome</keyword>
<dbReference type="AlphaFoldDB" id="A0A6A6QQM0"/>
<gene>
    <name evidence="2" type="ORF">BU16DRAFT_48037</name>
</gene>
<name>A0A6A6QQM0_9PEZI</name>
<evidence type="ECO:0000313" key="2">
    <source>
        <dbReference type="EMBL" id="KAF2494788.1"/>
    </source>
</evidence>
<keyword evidence="1" id="KW-0175">Coiled coil</keyword>
<feature type="coiled-coil region" evidence="1">
    <location>
        <begin position="168"/>
        <end position="195"/>
    </location>
</feature>
<evidence type="ECO:0000256" key="1">
    <source>
        <dbReference type="SAM" id="Coils"/>
    </source>
</evidence>
<protein>
    <submittedName>
        <fullName evidence="2">Uncharacterized protein</fullName>
    </submittedName>
</protein>
<accession>A0A6A6QQM0</accession>